<comment type="caution">
    <text evidence="3">The sequence shown here is derived from an EMBL/GenBank/DDBJ whole genome shotgun (WGS) entry which is preliminary data.</text>
</comment>
<accession>A0A0R1U0V8</accession>
<dbReference type="CDD" id="cd00371">
    <property type="entry name" value="HMA"/>
    <property type="match status" value="1"/>
</dbReference>
<dbReference type="FunFam" id="3.30.70.100:FF:000001">
    <property type="entry name" value="ATPase copper transporting beta"/>
    <property type="match status" value="1"/>
</dbReference>
<evidence type="ECO:0000259" key="2">
    <source>
        <dbReference type="PROSITE" id="PS50846"/>
    </source>
</evidence>
<dbReference type="GO" id="GO:0046872">
    <property type="term" value="F:metal ion binding"/>
    <property type="evidence" value="ECO:0007669"/>
    <property type="project" value="UniProtKB-KW"/>
</dbReference>
<evidence type="ECO:0000313" key="3">
    <source>
        <dbReference type="EMBL" id="KRL86934.1"/>
    </source>
</evidence>
<dbReference type="InterPro" id="IPR006121">
    <property type="entry name" value="HMA_dom"/>
</dbReference>
<dbReference type="STRING" id="1423783.FC50_GL000127"/>
<name>A0A0R1U0V8_9LACO</name>
<organism evidence="3 4">
    <name type="scientific">Lacticaseibacillus pantheris DSM 15945 = JCM 12539 = NBRC 106106</name>
    <dbReference type="NCBI Taxonomy" id="1423783"/>
    <lineage>
        <taxon>Bacteria</taxon>
        <taxon>Bacillati</taxon>
        <taxon>Bacillota</taxon>
        <taxon>Bacilli</taxon>
        <taxon>Lactobacillales</taxon>
        <taxon>Lactobacillaceae</taxon>
        <taxon>Lacticaseibacillus</taxon>
    </lineage>
</organism>
<gene>
    <name evidence="3" type="ORF">FC50_GL000127</name>
</gene>
<reference evidence="3 4" key="1">
    <citation type="journal article" date="2015" name="Genome Announc.">
        <title>Expanding the biotechnology potential of lactobacilli through comparative genomics of 213 strains and associated genera.</title>
        <authorList>
            <person name="Sun Z."/>
            <person name="Harris H.M."/>
            <person name="McCann A."/>
            <person name="Guo C."/>
            <person name="Argimon S."/>
            <person name="Zhang W."/>
            <person name="Yang X."/>
            <person name="Jeffery I.B."/>
            <person name="Cooney J.C."/>
            <person name="Kagawa T.F."/>
            <person name="Liu W."/>
            <person name="Song Y."/>
            <person name="Salvetti E."/>
            <person name="Wrobel A."/>
            <person name="Rasinkangas P."/>
            <person name="Parkhill J."/>
            <person name="Rea M.C."/>
            <person name="O'Sullivan O."/>
            <person name="Ritari J."/>
            <person name="Douillard F.P."/>
            <person name="Paul Ross R."/>
            <person name="Yang R."/>
            <person name="Briner A.E."/>
            <person name="Felis G.E."/>
            <person name="de Vos W.M."/>
            <person name="Barrangou R."/>
            <person name="Klaenhammer T.R."/>
            <person name="Caufield P.W."/>
            <person name="Cui Y."/>
            <person name="Zhang H."/>
            <person name="O'Toole P.W."/>
        </authorList>
    </citation>
    <scope>NUCLEOTIDE SEQUENCE [LARGE SCALE GENOMIC DNA]</scope>
    <source>
        <strain evidence="3 4">DSM 15945</strain>
    </source>
</reference>
<dbReference type="Proteomes" id="UP000051922">
    <property type="component" value="Unassembled WGS sequence"/>
</dbReference>
<sequence>MAMAILKLDGMTCPSCMQKIEHAVSGVDGVQDVKVLFNAAKLKAKFDPVATNADELSGVVTKLGYTVLSSKVKEIA</sequence>
<dbReference type="PROSITE" id="PS01047">
    <property type="entry name" value="HMA_1"/>
    <property type="match status" value="1"/>
</dbReference>
<proteinExistence type="predicted"/>
<evidence type="ECO:0000256" key="1">
    <source>
        <dbReference type="ARBA" id="ARBA00022723"/>
    </source>
</evidence>
<dbReference type="AlphaFoldDB" id="A0A0R1U0V8"/>
<dbReference type="InterPro" id="IPR036163">
    <property type="entry name" value="HMA_dom_sf"/>
</dbReference>
<dbReference type="SUPFAM" id="SSF55008">
    <property type="entry name" value="HMA, heavy metal-associated domain"/>
    <property type="match status" value="1"/>
</dbReference>
<protein>
    <recommendedName>
        <fullName evidence="2">HMA domain-containing protein</fullName>
    </recommendedName>
</protein>
<keyword evidence="1" id="KW-0479">Metal-binding</keyword>
<dbReference type="OrthoDB" id="2721717at2"/>
<dbReference type="Gene3D" id="3.30.70.100">
    <property type="match status" value="1"/>
</dbReference>
<dbReference type="Pfam" id="PF00403">
    <property type="entry name" value="HMA"/>
    <property type="match status" value="1"/>
</dbReference>
<dbReference type="PATRIC" id="fig|1423783.4.peg.135"/>
<dbReference type="PROSITE" id="PS50846">
    <property type="entry name" value="HMA_2"/>
    <property type="match status" value="1"/>
</dbReference>
<dbReference type="RefSeq" id="WP_054649500.1">
    <property type="nucleotide sequence ID" value="NZ_AZFJ01000036.1"/>
</dbReference>
<evidence type="ECO:0000313" key="4">
    <source>
        <dbReference type="Proteomes" id="UP000051922"/>
    </source>
</evidence>
<dbReference type="EMBL" id="AZFJ01000036">
    <property type="protein sequence ID" value="KRL86934.1"/>
    <property type="molecule type" value="Genomic_DNA"/>
</dbReference>
<keyword evidence="4" id="KW-1185">Reference proteome</keyword>
<feature type="domain" description="HMA" evidence="2">
    <location>
        <begin position="2"/>
        <end position="68"/>
    </location>
</feature>
<dbReference type="InterPro" id="IPR017969">
    <property type="entry name" value="Heavy-metal-associated_CS"/>
</dbReference>